<reference evidence="2 3" key="1">
    <citation type="submission" date="2016-03" db="EMBL/GenBank/DDBJ databases">
        <title>Draft genome sequence of Paenibacillus glacialis DSM 22343.</title>
        <authorList>
            <person name="Shin S.-K."/>
            <person name="Yi H."/>
        </authorList>
    </citation>
    <scope>NUCLEOTIDE SEQUENCE [LARGE SCALE GENOMIC DNA]</scope>
    <source>
        <strain evidence="2 3">DSM 22343</strain>
    </source>
</reference>
<dbReference type="Pfam" id="PF07833">
    <property type="entry name" value="Cu_amine_oxidN1"/>
    <property type="match status" value="1"/>
</dbReference>
<dbReference type="RefSeq" id="WP_068527346.1">
    <property type="nucleotide sequence ID" value="NZ_LVJH01000002.1"/>
</dbReference>
<feature type="domain" description="Copper amine oxidase-like N-terminal" evidence="1">
    <location>
        <begin position="43"/>
        <end position="95"/>
    </location>
</feature>
<dbReference type="OrthoDB" id="337615at2"/>
<gene>
    <name evidence="2" type="ORF">PGLA_00820</name>
</gene>
<evidence type="ECO:0000313" key="3">
    <source>
        <dbReference type="Proteomes" id="UP000076967"/>
    </source>
</evidence>
<dbReference type="Proteomes" id="UP000076967">
    <property type="component" value="Unassembled WGS sequence"/>
</dbReference>
<protein>
    <recommendedName>
        <fullName evidence="1">Copper amine oxidase-like N-terminal domain-containing protein</fullName>
    </recommendedName>
</protein>
<evidence type="ECO:0000259" key="1">
    <source>
        <dbReference type="Pfam" id="PF07833"/>
    </source>
</evidence>
<sequence length="253" mass="27546">MKKIGYIAIGLVIGMALTVVTPVLADTAKSISAKINNTVKVAIDGKNAKLNTQPITYNNTNYLPVGEIGRALGLDVSYDKKSDTIKIDGNSIETKPNPPVVKESTVTKPPVESGKEVQKVKIGESITNKGITVSIDKIEYVTKEEIDGIFLDKGFKVYTTVTNNSDVGISLGRMYNFGTGNLITDKQLNYLGNTIFLKVNGKLDMGELLTKGETATGFIFYSFSTDVNIKEISYLPNIEFTQSQVPMGTWTIE</sequence>
<dbReference type="InterPro" id="IPR036582">
    <property type="entry name" value="Mao_N_sf"/>
</dbReference>
<dbReference type="EMBL" id="LVJH01000002">
    <property type="protein sequence ID" value="OAB45971.1"/>
    <property type="molecule type" value="Genomic_DNA"/>
</dbReference>
<keyword evidence="3" id="KW-1185">Reference proteome</keyword>
<comment type="caution">
    <text evidence="2">The sequence shown here is derived from an EMBL/GenBank/DDBJ whole genome shotgun (WGS) entry which is preliminary data.</text>
</comment>
<proteinExistence type="predicted"/>
<dbReference type="AlphaFoldDB" id="A0A168NNN2"/>
<dbReference type="SUPFAM" id="SSF55383">
    <property type="entry name" value="Copper amine oxidase, domain N"/>
    <property type="match status" value="1"/>
</dbReference>
<name>A0A168NNN2_9BACL</name>
<organism evidence="2 3">
    <name type="scientific">Paenibacillus glacialis</name>
    <dbReference type="NCBI Taxonomy" id="494026"/>
    <lineage>
        <taxon>Bacteria</taxon>
        <taxon>Bacillati</taxon>
        <taxon>Bacillota</taxon>
        <taxon>Bacilli</taxon>
        <taxon>Bacillales</taxon>
        <taxon>Paenibacillaceae</taxon>
        <taxon>Paenibacillus</taxon>
    </lineage>
</organism>
<evidence type="ECO:0000313" key="2">
    <source>
        <dbReference type="EMBL" id="OAB45971.1"/>
    </source>
</evidence>
<dbReference type="InterPro" id="IPR012854">
    <property type="entry name" value="Cu_amine_oxidase-like_N"/>
</dbReference>
<accession>A0A168NNN2</accession>